<feature type="transmembrane region" description="Helical" evidence="6">
    <location>
        <begin position="393"/>
        <end position="415"/>
    </location>
</feature>
<evidence type="ECO:0000259" key="7">
    <source>
        <dbReference type="PROSITE" id="PS50850"/>
    </source>
</evidence>
<keyword evidence="4 6" id="KW-1133">Transmembrane helix</keyword>
<proteinExistence type="predicted"/>
<evidence type="ECO:0000313" key="8">
    <source>
        <dbReference type="EMBL" id="KAK9417639.1"/>
    </source>
</evidence>
<keyword evidence="2" id="KW-0813">Transport</keyword>
<dbReference type="SUPFAM" id="SSF103473">
    <property type="entry name" value="MFS general substrate transporter"/>
    <property type="match status" value="1"/>
</dbReference>
<keyword evidence="3 6" id="KW-0812">Transmembrane</keyword>
<dbReference type="PANTHER" id="PTHR23502:SF51">
    <property type="entry name" value="QUINIDINE RESISTANCE PROTEIN 1-RELATED"/>
    <property type="match status" value="1"/>
</dbReference>
<comment type="subcellular location">
    <subcellularLocation>
        <location evidence="1">Membrane</location>
        <topology evidence="1">Multi-pass membrane protein</topology>
    </subcellularLocation>
</comment>
<feature type="transmembrane region" description="Helical" evidence="6">
    <location>
        <begin position="362"/>
        <end position="381"/>
    </location>
</feature>
<sequence length="487" mass="52366">MSGVKEEDGGAAEAHAGASGAILYSAFSRKEKRWIVFMAAFAAMFSPMSSFVFYPAITSIASGLGVTVALVNLAITTYMLVSGITPALLGNAADKLGRRPIYILTLSIYLAANIGLAVQNNYPALLVLRMIQSAGSSGTISLGYGVISDIASPSERGLYVGIFNLGPNVAPPFGPVLGGVIAEKLGWHYIFWFLTILGSICLLLVFLALPETARKIVGNGTVKASGINKMPLPFLFMHQSQERIEIPRVASSKLSFPNPLSCLKLLLLKDVFIVLLCNGIYYAAYCCVQASLSTLFVEIYGYHELEAGLIYIPFGFGCLASTYSWGKLLNMDYVRTAKRHNMNSEVPSTYQDNEFPIEEARLLSALWLVALAAVSITGYGWSIQYHAHVSIPLILQALTGFSTTGMFVALGTLLTDLNPDRSSTAAASANIVRCALAAGTLAALQIIIDKVGPGWCFTMFGLLTGVCGPLLVLEIRKGKAWRKRRTV</sequence>
<dbReference type="PROSITE" id="PS00216">
    <property type="entry name" value="SUGAR_TRANSPORT_1"/>
    <property type="match status" value="1"/>
</dbReference>
<feature type="transmembrane region" description="Helical" evidence="6">
    <location>
        <begin position="427"/>
        <end position="448"/>
    </location>
</feature>
<evidence type="ECO:0000256" key="4">
    <source>
        <dbReference type="ARBA" id="ARBA00022989"/>
    </source>
</evidence>
<dbReference type="EMBL" id="JARVKF010000396">
    <property type="protein sequence ID" value="KAK9417639.1"/>
    <property type="molecule type" value="Genomic_DNA"/>
</dbReference>
<keyword evidence="5 6" id="KW-0472">Membrane</keyword>
<dbReference type="Gene3D" id="1.20.1720.10">
    <property type="entry name" value="Multidrug resistance protein D"/>
    <property type="match status" value="1"/>
</dbReference>
<dbReference type="Proteomes" id="UP001408356">
    <property type="component" value="Unassembled WGS sequence"/>
</dbReference>
<evidence type="ECO:0000256" key="5">
    <source>
        <dbReference type="ARBA" id="ARBA00023136"/>
    </source>
</evidence>
<comment type="caution">
    <text evidence="8">The sequence shown here is derived from an EMBL/GenBank/DDBJ whole genome shotgun (WGS) entry which is preliminary data.</text>
</comment>
<protein>
    <submittedName>
        <fullName evidence="8">Major facilitator superfamily transporter</fullName>
    </submittedName>
</protein>
<evidence type="ECO:0000256" key="3">
    <source>
        <dbReference type="ARBA" id="ARBA00022692"/>
    </source>
</evidence>
<dbReference type="PANTHER" id="PTHR23502">
    <property type="entry name" value="MAJOR FACILITATOR SUPERFAMILY"/>
    <property type="match status" value="1"/>
</dbReference>
<dbReference type="Gene3D" id="1.20.1250.20">
    <property type="entry name" value="MFS general substrate transporter like domains"/>
    <property type="match status" value="1"/>
</dbReference>
<feature type="domain" description="Major facilitator superfamily (MFS) profile" evidence="7">
    <location>
        <begin position="35"/>
        <end position="479"/>
    </location>
</feature>
<feature type="transmembrane region" description="Helical" evidence="6">
    <location>
        <begin position="454"/>
        <end position="475"/>
    </location>
</feature>
<evidence type="ECO:0000256" key="6">
    <source>
        <dbReference type="SAM" id="Phobius"/>
    </source>
</evidence>
<dbReference type="InterPro" id="IPR011701">
    <property type="entry name" value="MFS"/>
</dbReference>
<feature type="transmembrane region" description="Helical" evidence="6">
    <location>
        <begin position="34"/>
        <end position="57"/>
    </location>
</feature>
<reference evidence="8 9" key="1">
    <citation type="journal article" date="2024" name="J. Plant Pathol.">
        <title>Sequence and assembly of the genome of Seiridium unicorne, isolate CBS 538.82, causal agent of cypress canker disease.</title>
        <authorList>
            <person name="Scali E."/>
            <person name="Rocca G.D."/>
            <person name="Danti R."/>
            <person name="Garbelotto M."/>
            <person name="Barberini S."/>
            <person name="Baroncelli R."/>
            <person name="Emiliani G."/>
        </authorList>
    </citation>
    <scope>NUCLEOTIDE SEQUENCE [LARGE SCALE GENOMIC DNA]</scope>
    <source>
        <strain evidence="8 9">BM-138-508</strain>
    </source>
</reference>
<name>A0ABR2USX1_9PEZI</name>
<dbReference type="InterPro" id="IPR005829">
    <property type="entry name" value="Sugar_transporter_CS"/>
</dbReference>
<accession>A0ABR2USX1</accession>
<dbReference type="InterPro" id="IPR020846">
    <property type="entry name" value="MFS_dom"/>
</dbReference>
<dbReference type="PROSITE" id="PS50850">
    <property type="entry name" value="MFS"/>
    <property type="match status" value="1"/>
</dbReference>
<organism evidence="8 9">
    <name type="scientific">Seiridium unicorne</name>
    <dbReference type="NCBI Taxonomy" id="138068"/>
    <lineage>
        <taxon>Eukaryota</taxon>
        <taxon>Fungi</taxon>
        <taxon>Dikarya</taxon>
        <taxon>Ascomycota</taxon>
        <taxon>Pezizomycotina</taxon>
        <taxon>Sordariomycetes</taxon>
        <taxon>Xylariomycetidae</taxon>
        <taxon>Amphisphaeriales</taxon>
        <taxon>Sporocadaceae</taxon>
        <taxon>Seiridium</taxon>
    </lineage>
</organism>
<feature type="transmembrane region" description="Helical" evidence="6">
    <location>
        <begin position="309"/>
        <end position="329"/>
    </location>
</feature>
<feature type="transmembrane region" description="Helical" evidence="6">
    <location>
        <begin position="271"/>
        <end position="297"/>
    </location>
</feature>
<feature type="transmembrane region" description="Helical" evidence="6">
    <location>
        <begin position="63"/>
        <end position="89"/>
    </location>
</feature>
<evidence type="ECO:0000256" key="1">
    <source>
        <dbReference type="ARBA" id="ARBA00004141"/>
    </source>
</evidence>
<feature type="transmembrane region" description="Helical" evidence="6">
    <location>
        <begin position="101"/>
        <end position="118"/>
    </location>
</feature>
<keyword evidence="9" id="KW-1185">Reference proteome</keyword>
<feature type="transmembrane region" description="Helical" evidence="6">
    <location>
        <begin position="189"/>
        <end position="209"/>
    </location>
</feature>
<gene>
    <name evidence="8" type="ORF">SUNI508_01396</name>
</gene>
<dbReference type="Pfam" id="PF07690">
    <property type="entry name" value="MFS_1"/>
    <property type="match status" value="1"/>
</dbReference>
<evidence type="ECO:0000313" key="9">
    <source>
        <dbReference type="Proteomes" id="UP001408356"/>
    </source>
</evidence>
<evidence type="ECO:0000256" key="2">
    <source>
        <dbReference type="ARBA" id="ARBA00022448"/>
    </source>
</evidence>
<dbReference type="InterPro" id="IPR036259">
    <property type="entry name" value="MFS_trans_sf"/>
</dbReference>